<reference evidence="4" key="1">
    <citation type="journal article" date="2023" name="Science">
        <title>Elucidation of the pathway for biosynthesis of saponin adjuvants from the soapbark tree.</title>
        <authorList>
            <person name="Reed J."/>
            <person name="Orme A."/>
            <person name="El-Demerdash A."/>
            <person name="Owen C."/>
            <person name="Martin L.B.B."/>
            <person name="Misra R.C."/>
            <person name="Kikuchi S."/>
            <person name="Rejzek M."/>
            <person name="Martin A.C."/>
            <person name="Harkess A."/>
            <person name="Leebens-Mack J."/>
            <person name="Louveau T."/>
            <person name="Stephenson M.J."/>
            <person name="Osbourn A."/>
        </authorList>
    </citation>
    <scope>NUCLEOTIDE SEQUENCE</scope>
    <source>
        <strain evidence="4">S10</strain>
    </source>
</reference>
<evidence type="ECO:0000313" key="5">
    <source>
        <dbReference type="Proteomes" id="UP001163823"/>
    </source>
</evidence>
<evidence type="ECO:0000259" key="3">
    <source>
        <dbReference type="Pfam" id="PF16363"/>
    </source>
</evidence>
<dbReference type="Proteomes" id="UP001163823">
    <property type="component" value="Chromosome 7"/>
</dbReference>
<dbReference type="GO" id="GO:0016616">
    <property type="term" value="F:oxidoreductase activity, acting on the CH-OH group of donors, NAD or NADP as acceptor"/>
    <property type="evidence" value="ECO:0007669"/>
    <property type="project" value="TreeGrafter"/>
</dbReference>
<evidence type="ECO:0000256" key="2">
    <source>
        <dbReference type="ARBA" id="ARBA00023002"/>
    </source>
</evidence>
<name>A0AAD7LQE7_QUISA</name>
<sequence>MDRNKGRVCVTGGRGYIGSWTIKRLLENGYSVNTTIRSNPEHKKDLSFLTSLPGASQNLQIFNADLEKRILLLQQLKGALESFLLLVQLTLKEENLRK</sequence>
<organism evidence="4 5">
    <name type="scientific">Quillaja saponaria</name>
    <name type="common">Soap bark tree</name>
    <dbReference type="NCBI Taxonomy" id="32244"/>
    <lineage>
        <taxon>Eukaryota</taxon>
        <taxon>Viridiplantae</taxon>
        <taxon>Streptophyta</taxon>
        <taxon>Embryophyta</taxon>
        <taxon>Tracheophyta</taxon>
        <taxon>Spermatophyta</taxon>
        <taxon>Magnoliopsida</taxon>
        <taxon>eudicotyledons</taxon>
        <taxon>Gunneridae</taxon>
        <taxon>Pentapetalae</taxon>
        <taxon>rosids</taxon>
        <taxon>fabids</taxon>
        <taxon>Fabales</taxon>
        <taxon>Quillajaceae</taxon>
        <taxon>Quillaja</taxon>
    </lineage>
</organism>
<keyword evidence="5" id="KW-1185">Reference proteome</keyword>
<dbReference type="PANTHER" id="PTHR10366">
    <property type="entry name" value="NAD DEPENDENT EPIMERASE/DEHYDRATASE"/>
    <property type="match status" value="1"/>
</dbReference>
<evidence type="ECO:0000313" key="4">
    <source>
        <dbReference type="EMBL" id="KAJ7962197.1"/>
    </source>
</evidence>
<feature type="domain" description="NAD(P)-binding" evidence="3">
    <location>
        <begin position="10"/>
        <end position="71"/>
    </location>
</feature>
<dbReference type="EMBL" id="JARAOO010000007">
    <property type="protein sequence ID" value="KAJ7962197.1"/>
    <property type="molecule type" value="Genomic_DNA"/>
</dbReference>
<dbReference type="KEGG" id="qsa:O6P43_017461"/>
<proteinExistence type="predicted"/>
<dbReference type="InterPro" id="IPR016040">
    <property type="entry name" value="NAD(P)-bd_dom"/>
</dbReference>
<protein>
    <submittedName>
        <fullName evidence="4">Dihydroflavonol reductase</fullName>
    </submittedName>
</protein>
<dbReference type="PANTHER" id="PTHR10366:SF563">
    <property type="entry name" value="CINNAMOYL-COA REDUCTASE 16"/>
    <property type="match status" value="1"/>
</dbReference>
<dbReference type="Gene3D" id="3.40.50.720">
    <property type="entry name" value="NAD(P)-binding Rossmann-like Domain"/>
    <property type="match status" value="1"/>
</dbReference>
<dbReference type="Pfam" id="PF16363">
    <property type="entry name" value="GDP_Man_Dehyd"/>
    <property type="match status" value="1"/>
</dbReference>
<keyword evidence="2" id="KW-0560">Oxidoreductase</keyword>
<evidence type="ECO:0000256" key="1">
    <source>
        <dbReference type="ARBA" id="ARBA00022857"/>
    </source>
</evidence>
<gene>
    <name evidence="4" type="ORF">O6P43_017461</name>
</gene>
<keyword evidence="1" id="KW-0521">NADP</keyword>
<accession>A0AAD7LQE7</accession>
<dbReference type="InterPro" id="IPR050425">
    <property type="entry name" value="NAD(P)_dehydrat-like"/>
</dbReference>
<dbReference type="AlphaFoldDB" id="A0AAD7LQE7"/>
<comment type="caution">
    <text evidence="4">The sequence shown here is derived from an EMBL/GenBank/DDBJ whole genome shotgun (WGS) entry which is preliminary data.</text>
</comment>
<dbReference type="SUPFAM" id="SSF51735">
    <property type="entry name" value="NAD(P)-binding Rossmann-fold domains"/>
    <property type="match status" value="1"/>
</dbReference>
<dbReference type="InterPro" id="IPR036291">
    <property type="entry name" value="NAD(P)-bd_dom_sf"/>
</dbReference>